<dbReference type="RefSeq" id="WP_271024679.1">
    <property type="nucleotide sequence ID" value="NZ_JAQIEY010000019.1"/>
</dbReference>
<feature type="transmembrane region" description="Helical" evidence="1">
    <location>
        <begin position="64"/>
        <end position="88"/>
    </location>
</feature>
<proteinExistence type="predicted"/>
<keyword evidence="1" id="KW-1133">Transmembrane helix</keyword>
<gene>
    <name evidence="2" type="ORF">PF586_06850</name>
</gene>
<dbReference type="InterPro" id="IPR007039">
    <property type="entry name" value="TrbC/VirB2"/>
</dbReference>
<reference evidence="2" key="1">
    <citation type="submission" date="2023-01" db="EMBL/GenBank/DDBJ databases">
        <title>Sequencing of the bacterial strains from artisanal fermented milk Matsoni.</title>
        <authorList>
            <person name="Rozman V."/>
            <person name="Accetto T."/>
            <person name="Bogovic Matijasic B."/>
        </authorList>
    </citation>
    <scope>NUCLEOTIDE SEQUENCE</scope>
    <source>
        <strain evidence="2">Lbl333</strain>
    </source>
</reference>
<dbReference type="Proteomes" id="UP001210502">
    <property type="component" value="Unassembled WGS sequence"/>
</dbReference>
<keyword evidence="1" id="KW-0472">Membrane</keyword>
<organism evidence="2 3">
    <name type="scientific">Lactobacillus delbrueckii</name>
    <dbReference type="NCBI Taxonomy" id="1584"/>
    <lineage>
        <taxon>Bacteria</taxon>
        <taxon>Bacillati</taxon>
        <taxon>Bacillota</taxon>
        <taxon>Bacilli</taxon>
        <taxon>Lactobacillales</taxon>
        <taxon>Lactobacillaceae</taxon>
        <taxon>Lactobacillus</taxon>
    </lineage>
</organism>
<name>A0AAW5YVV1_9LACO</name>
<dbReference type="EMBL" id="JAQIEY010000019">
    <property type="protein sequence ID" value="MDA3768175.1"/>
    <property type="molecule type" value="Genomic_DNA"/>
</dbReference>
<comment type="caution">
    <text evidence="2">The sequence shown here is derived from an EMBL/GenBank/DDBJ whole genome shotgun (WGS) entry which is preliminary data.</text>
</comment>
<evidence type="ECO:0000256" key="1">
    <source>
        <dbReference type="SAM" id="Phobius"/>
    </source>
</evidence>
<dbReference type="AlphaFoldDB" id="A0AAW5YVV1"/>
<evidence type="ECO:0000313" key="3">
    <source>
        <dbReference type="Proteomes" id="UP001210502"/>
    </source>
</evidence>
<protein>
    <submittedName>
        <fullName evidence="2">TrbC/VirB2 family protein</fullName>
    </submittedName>
</protein>
<keyword evidence="1" id="KW-0812">Transmembrane</keyword>
<feature type="transmembrane region" description="Helical" evidence="1">
    <location>
        <begin position="33"/>
        <end position="52"/>
    </location>
</feature>
<dbReference type="Pfam" id="PF04956">
    <property type="entry name" value="TrbC"/>
    <property type="match status" value="1"/>
</dbReference>
<sequence>MNLLTNMMMLAVNKTMFNNIKNFASEMSSQITTIAWTIFMLAIVIAGVCWVVGGQTAQFAKSTLGRTIIGIALVALAAAIVSTIASLFGKSAGKLTIDPAFTSYVLNNLAMLIH</sequence>
<accession>A0AAW5YVV1</accession>
<evidence type="ECO:0000313" key="2">
    <source>
        <dbReference type="EMBL" id="MDA3768175.1"/>
    </source>
</evidence>